<reference evidence="14" key="1">
    <citation type="submission" date="2021-05" db="EMBL/GenBank/DDBJ databases">
        <title>Infant gut strain persistence is associated with maternal origin, phylogeny, and functional potential including surface adhesion and iron acquisition.</title>
        <authorList>
            <person name="Lou Y.C."/>
        </authorList>
    </citation>
    <scope>NUCLEOTIDE SEQUENCE</scope>
    <source>
        <strain evidence="14">L3_122_031G1_dasL3_122_031G1_maxbin2.maxbin.025s ta_sub</strain>
    </source>
</reference>
<evidence type="ECO:0000256" key="4">
    <source>
        <dbReference type="ARBA" id="ARBA00022490"/>
    </source>
</evidence>
<dbReference type="InterPro" id="IPR033656">
    <property type="entry name" value="HisRS_anticodon"/>
</dbReference>
<feature type="binding site" evidence="12">
    <location>
        <begin position="81"/>
        <end position="83"/>
    </location>
    <ligand>
        <name>L-histidine</name>
        <dbReference type="ChEBI" id="CHEBI:57595"/>
    </ligand>
</feature>
<dbReference type="EMBL" id="JAUJGC010000035">
    <property type="protein sequence ID" value="MDN5270081.1"/>
    <property type="molecule type" value="Genomic_DNA"/>
</dbReference>
<evidence type="ECO:0000313" key="14">
    <source>
        <dbReference type="EMBL" id="MBS6097063.1"/>
    </source>
</evidence>
<feature type="domain" description="Aminoacyl-transfer RNA synthetases class-II family profile" evidence="13">
    <location>
        <begin position="23"/>
        <end position="324"/>
    </location>
</feature>
<dbReference type="InterPro" id="IPR015807">
    <property type="entry name" value="His-tRNA-ligase"/>
</dbReference>
<feature type="binding site" evidence="12">
    <location>
        <begin position="263"/>
        <end position="264"/>
    </location>
    <ligand>
        <name>L-histidine</name>
        <dbReference type="ChEBI" id="CHEBI:57595"/>
    </ligand>
</feature>
<organism evidence="14 16">
    <name type="scientific">Streptococcus vestibularis</name>
    <dbReference type="NCBI Taxonomy" id="1343"/>
    <lineage>
        <taxon>Bacteria</taxon>
        <taxon>Bacillati</taxon>
        <taxon>Bacillota</taxon>
        <taxon>Bacilli</taxon>
        <taxon>Lactobacillales</taxon>
        <taxon>Streptococcaceae</taxon>
        <taxon>Streptococcus</taxon>
    </lineage>
</organism>
<dbReference type="GO" id="GO:0005737">
    <property type="term" value="C:cytoplasm"/>
    <property type="evidence" value="ECO:0007669"/>
    <property type="project" value="UniProtKB-SubCell"/>
</dbReference>
<feature type="binding site" evidence="12">
    <location>
        <position position="114"/>
    </location>
    <ligand>
        <name>L-histidine</name>
        <dbReference type="ChEBI" id="CHEBI:57595"/>
    </ligand>
</feature>
<dbReference type="GO" id="GO:0016740">
    <property type="term" value="F:transferase activity"/>
    <property type="evidence" value="ECO:0007669"/>
    <property type="project" value="UniProtKB-ARBA"/>
</dbReference>
<evidence type="ECO:0000313" key="15">
    <source>
        <dbReference type="EMBL" id="MDN5270081.1"/>
    </source>
</evidence>
<evidence type="ECO:0000256" key="10">
    <source>
        <dbReference type="ARBA" id="ARBA00047639"/>
    </source>
</evidence>
<evidence type="ECO:0000256" key="7">
    <source>
        <dbReference type="ARBA" id="ARBA00022840"/>
    </source>
</evidence>
<dbReference type="GO" id="GO:0005524">
    <property type="term" value="F:ATP binding"/>
    <property type="evidence" value="ECO:0007669"/>
    <property type="project" value="UniProtKB-UniRule"/>
</dbReference>
<evidence type="ECO:0000256" key="8">
    <source>
        <dbReference type="ARBA" id="ARBA00022917"/>
    </source>
</evidence>
<dbReference type="NCBIfam" id="TIGR00442">
    <property type="entry name" value="hisS"/>
    <property type="match status" value="1"/>
</dbReference>
<sequence length="426" mass="48419">MKLQKPKGTQDILPADSAKWQYVENVARETFKKYNYGEIRTPMFEHYEVISRSVGDTTDIVTKEMYDFHDKGDRHITLRPEGTAPVVRSYVENKLFAPEVQKPVKVYYIGSMFRYERPQAGRLREFHQLGVECFGSKNPATDVETIAMAYQLFNTLGIKDVTLHLNSLGNTESRLAYRQALIDYLTPMRESLSKDSQRRLDENPLRVLDSKEKEDKVAVENAPSILDYLDEESQAHFDEVRAMLDSLNIPYVIDTNMVRGLDYYNHTIFEFITTIDKSELTICAGGRYDSLVEYFGGPETAGFGFGLGLERLLLVLDKQGIELPVEESLDVYIAVLGSDANGKALELVQAIRYQGFKAERDYLGRKIKAQFKSADTFKAKTVITLGESEVESGQVNVKNNATREEITVSFEELTKNFAAVLKQLEK</sequence>
<comment type="subcellular location">
    <subcellularLocation>
        <location evidence="1 11">Cytoplasm</location>
    </subcellularLocation>
</comment>
<dbReference type="CDD" id="cd00859">
    <property type="entry name" value="HisRS_anticodon"/>
    <property type="match status" value="1"/>
</dbReference>
<dbReference type="PANTHER" id="PTHR43707">
    <property type="entry name" value="HISTIDYL-TRNA SYNTHETASE"/>
    <property type="match status" value="1"/>
</dbReference>
<protein>
    <recommendedName>
        <fullName evidence="11">Histidine--tRNA ligase</fullName>
        <ecNumber evidence="11">6.1.1.21</ecNumber>
    </recommendedName>
    <alternativeName>
        <fullName evidence="11">Histidyl-tRNA synthetase</fullName>
        <shortName evidence="11">HisRS</shortName>
    </alternativeName>
</protein>
<dbReference type="InterPro" id="IPR036621">
    <property type="entry name" value="Anticodon-bd_dom_sf"/>
</dbReference>
<proteinExistence type="inferred from homology"/>
<comment type="caution">
    <text evidence="14">The sequence shown here is derived from an EMBL/GenBank/DDBJ whole genome shotgun (WGS) entry which is preliminary data.</text>
</comment>
<comment type="similarity">
    <text evidence="2 11">Belongs to the class-II aminoacyl-tRNA synthetase family.</text>
</comment>
<feature type="binding site" evidence="12">
    <location>
        <position position="128"/>
    </location>
    <ligand>
        <name>L-histidine</name>
        <dbReference type="ChEBI" id="CHEBI:57595"/>
    </ligand>
</feature>
<dbReference type="GO" id="GO:0004821">
    <property type="term" value="F:histidine-tRNA ligase activity"/>
    <property type="evidence" value="ECO:0007669"/>
    <property type="project" value="UniProtKB-UniRule"/>
</dbReference>
<dbReference type="EMBL" id="JAHAGS010000010">
    <property type="protein sequence ID" value="MBS6097063.1"/>
    <property type="molecule type" value="Genomic_DNA"/>
</dbReference>
<dbReference type="InterPro" id="IPR004516">
    <property type="entry name" value="HisRS/HisZ"/>
</dbReference>
<keyword evidence="4 11" id="KW-0963">Cytoplasm</keyword>
<evidence type="ECO:0000256" key="6">
    <source>
        <dbReference type="ARBA" id="ARBA00022741"/>
    </source>
</evidence>
<keyword evidence="7 11" id="KW-0067">ATP-binding</keyword>
<dbReference type="CDD" id="cd00773">
    <property type="entry name" value="HisRS-like_core"/>
    <property type="match status" value="1"/>
</dbReference>
<dbReference type="RefSeq" id="WP_117647215.1">
    <property type="nucleotide sequence ID" value="NZ_CABMFU010000007.1"/>
</dbReference>
<dbReference type="PIRSF" id="PIRSF001549">
    <property type="entry name" value="His-tRNA_synth"/>
    <property type="match status" value="1"/>
</dbReference>
<keyword evidence="6 11" id="KW-0547">Nucleotide-binding</keyword>
<dbReference type="Gene3D" id="3.40.50.800">
    <property type="entry name" value="Anticodon-binding domain"/>
    <property type="match status" value="1"/>
</dbReference>
<dbReference type="GO" id="GO:0006427">
    <property type="term" value="P:histidyl-tRNA aminoacylation"/>
    <property type="evidence" value="ECO:0007669"/>
    <property type="project" value="UniProtKB-UniRule"/>
</dbReference>
<dbReference type="InterPro" id="IPR045864">
    <property type="entry name" value="aa-tRNA-synth_II/BPL/LPL"/>
</dbReference>
<dbReference type="InterPro" id="IPR004154">
    <property type="entry name" value="Anticodon-bd"/>
</dbReference>
<gene>
    <name evidence="11 14" type="primary">hisS</name>
    <name evidence="14" type="ORF">KH901_00960</name>
    <name evidence="15" type="ORF">QY913_08135</name>
</gene>
<evidence type="ECO:0000259" key="13">
    <source>
        <dbReference type="PROSITE" id="PS50862"/>
    </source>
</evidence>
<evidence type="ECO:0000256" key="1">
    <source>
        <dbReference type="ARBA" id="ARBA00004496"/>
    </source>
</evidence>
<keyword evidence="9 11" id="KW-0030">Aminoacyl-tRNA synthetase</keyword>
<evidence type="ECO:0000256" key="11">
    <source>
        <dbReference type="HAMAP-Rule" id="MF_00127"/>
    </source>
</evidence>
<evidence type="ECO:0000256" key="5">
    <source>
        <dbReference type="ARBA" id="ARBA00022598"/>
    </source>
</evidence>
<dbReference type="PANTHER" id="PTHR43707:SF1">
    <property type="entry name" value="HISTIDINE--TRNA LIGASE, MITOCHONDRIAL-RELATED"/>
    <property type="match status" value="1"/>
</dbReference>
<comment type="catalytic activity">
    <reaction evidence="10 11">
        <text>tRNA(His) + L-histidine + ATP = L-histidyl-tRNA(His) + AMP + diphosphate + H(+)</text>
        <dbReference type="Rhea" id="RHEA:17313"/>
        <dbReference type="Rhea" id="RHEA-COMP:9665"/>
        <dbReference type="Rhea" id="RHEA-COMP:9689"/>
        <dbReference type="ChEBI" id="CHEBI:15378"/>
        <dbReference type="ChEBI" id="CHEBI:30616"/>
        <dbReference type="ChEBI" id="CHEBI:33019"/>
        <dbReference type="ChEBI" id="CHEBI:57595"/>
        <dbReference type="ChEBI" id="CHEBI:78442"/>
        <dbReference type="ChEBI" id="CHEBI:78527"/>
        <dbReference type="ChEBI" id="CHEBI:456215"/>
        <dbReference type="EC" id="6.1.1.21"/>
    </reaction>
</comment>
<dbReference type="Pfam" id="PF13393">
    <property type="entry name" value="tRNA-synt_His"/>
    <property type="match status" value="1"/>
</dbReference>
<reference evidence="15" key="2">
    <citation type="submission" date="2023-07" db="EMBL/GenBank/DDBJ databases">
        <title>SVep1, a Temperate Phage of Human Oral Commensal Streptococcus vestibularis.</title>
        <authorList>
            <person name="Wu M."/>
            <person name="Zhu Y."/>
            <person name="Li Y."/>
        </authorList>
    </citation>
    <scope>NUCLEOTIDE SEQUENCE</scope>
    <source>
        <strain evidence="15">SVE8</strain>
    </source>
</reference>
<dbReference type="Proteomes" id="UP001172310">
    <property type="component" value="Unassembled WGS sequence"/>
</dbReference>
<dbReference type="Gene3D" id="3.30.930.10">
    <property type="entry name" value="Bira Bifunctional Protein, Domain 2"/>
    <property type="match status" value="1"/>
</dbReference>
<dbReference type="Proteomes" id="UP000703822">
    <property type="component" value="Unassembled WGS sequence"/>
</dbReference>
<dbReference type="HAMAP" id="MF_00127">
    <property type="entry name" value="His_tRNA_synth"/>
    <property type="match status" value="1"/>
</dbReference>
<dbReference type="SUPFAM" id="SSF55681">
    <property type="entry name" value="Class II aaRS and biotin synthetases"/>
    <property type="match status" value="1"/>
</dbReference>
<dbReference type="PROSITE" id="PS50862">
    <property type="entry name" value="AA_TRNA_LIGASE_II"/>
    <property type="match status" value="1"/>
</dbReference>
<evidence type="ECO:0000256" key="3">
    <source>
        <dbReference type="ARBA" id="ARBA00011738"/>
    </source>
</evidence>
<dbReference type="InterPro" id="IPR006195">
    <property type="entry name" value="aa-tRNA-synth_II"/>
</dbReference>
<feature type="binding site" evidence="12">
    <location>
        <position position="259"/>
    </location>
    <ligand>
        <name>L-histidine</name>
        <dbReference type="ChEBI" id="CHEBI:57595"/>
    </ligand>
</feature>
<evidence type="ECO:0000256" key="9">
    <source>
        <dbReference type="ARBA" id="ARBA00023146"/>
    </source>
</evidence>
<evidence type="ECO:0000256" key="12">
    <source>
        <dbReference type="PIRSR" id="PIRSR001549-1"/>
    </source>
</evidence>
<dbReference type="FunFam" id="3.30.930.10:FF:000005">
    <property type="entry name" value="Histidine--tRNA ligase"/>
    <property type="match status" value="1"/>
</dbReference>
<evidence type="ECO:0000313" key="16">
    <source>
        <dbReference type="Proteomes" id="UP000703822"/>
    </source>
</evidence>
<evidence type="ECO:0000256" key="2">
    <source>
        <dbReference type="ARBA" id="ARBA00008226"/>
    </source>
</evidence>
<dbReference type="SUPFAM" id="SSF52954">
    <property type="entry name" value="Class II aaRS ABD-related"/>
    <property type="match status" value="1"/>
</dbReference>
<keyword evidence="8 11" id="KW-0648">Protein biosynthesis</keyword>
<keyword evidence="5 11" id="KW-0436">Ligase</keyword>
<dbReference type="InterPro" id="IPR041715">
    <property type="entry name" value="HisRS-like_core"/>
</dbReference>
<name>A0A3E4XGD3_STRVE</name>
<feature type="binding site" evidence="12">
    <location>
        <position position="132"/>
    </location>
    <ligand>
        <name>L-histidine</name>
        <dbReference type="ChEBI" id="CHEBI:57595"/>
    </ligand>
</feature>
<dbReference type="Pfam" id="PF03129">
    <property type="entry name" value="HGTP_anticodon"/>
    <property type="match status" value="1"/>
</dbReference>
<dbReference type="AlphaFoldDB" id="A0A3E4XGD3"/>
<accession>A0A3E4XGD3</accession>
<dbReference type="EC" id="6.1.1.21" evidence="11"/>
<dbReference type="GO" id="GO:0140096">
    <property type="term" value="F:catalytic activity, acting on a protein"/>
    <property type="evidence" value="ECO:0007669"/>
    <property type="project" value="UniProtKB-ARBA"/>
</dbReference>
<comment type="subunit">
    <text evidence="3 11">Homodimer.</text>
</comment>